<name>A0A0L8IIM2_OCTBM</name>
<dbReference type="AlphaFoldDB" id="A0A0L8IIM2"/>
<protein>
    <submittedName>
        <fullName evidence="1">Uncharacterized protein</fullName>
    </submittedName>
</protein>
<dbReference type="EMBL" id="KQ415687">
    <property type="protein sequence ID" value="KOG00959.1"/>
    <property type="molecule type" value="Genomic_DNA"/>
</dbReference>
<proteinExistence type="predicted"/>
<gene>
    <name evidence="1" type="ORF">OCBIM_22021847mg</name>
</gene>
<sequence>MAFTSSDMIILKLKSFNFEDNSISNYFNLIDYSHINNMDTALHTFMANTIYQVSSQVCLYTLNQSQRKCVSDFTAWVTLSGYIT</sequence>
<reference evidence="1" key="1">
    <citation type="submission" date="2015-07" db="EMBL/GenBank/DDBJ databases">
        <title>MeaNS - Measles Nucleotide Surveillance Program.</title>
        <authorList>
            <person name="Tran T."/>
            <person name="Druce J."/>
        </authorList>
    </citation>
    <scope>NUCLEOTIDE SEQUENCE</scope>
    <source>
        <strain evidence="1">UCB-OBI-ISO-001</strain>
        <tissue evidence="1">Gonad</tissue>
    </source>
</reference>
<evidence type="ECO:0000313" key="1">
    <source>
        <dbReference type="EMBL" id="KOG00959.1"/>
    </source>
</evidence>
<organism evidence="1">
    <name type="scientific">Octopus bimaculoides</name>
    <name type="common">California two-spotted octopus</name>
    <dbReference type="NCBI Taxonomy" id="37653"/>
    <lineage>
        <taxon>Eukaryota</taxon>
        <taxon>Metazoa</taxon>
        <taxon>Spiralia</taxon>
        <taxon>Lophotrochozoa</taxon>
        <taxon>Mollusca</taxon>
        <taxon>Cephalopoda</taxon>
        <taxon>Coleoidea</taxon>
        <taxon>Octopodiformes</taxon>
        <taxon>Octopoda</taxon>
        <taxon>Incirrata</taxon>
        <taxon>Octopodidae</taxon>
        <taxon>Octopus</taxon>
    </lineage>
</organism>
<accession>A0A0L8IIM2</accession>